<keyword evidence="4 9" id="KW-0812">Transmembrane</keyword>
<dbReference type="Pfam" id="PF00060">
    <property type="entry name" value="Lig_chan"/>
    <property type="match status" value="1"/>
</dbReference>
<feature type="signal peptide" evidence="10">
    <location>
        <begin position="1"/>
        <end position="25"/>
    </location>
</feature>
<keyword evidence="10" id="KW-0732">Signal</keyword>
<comment type="similarity">
    <text evidence="2">Belongs to the glutamate-gated ion channel (TC 1.A.10.1) family.</text>
</comment>
<feature type="chain" id="PRO_5019511735" description="Ionotropic glutamate receptor C-terminal domain-containing protein" evidence="10">
    <location>
        <begin position="26"/>
        <end position="656"/>
    </location>
</feature>
<dbReference type="OrthoDB" id="6353529at2759"/>
<organism evidence="12 13">
    <name type="scientific">Penaeus vannamei</name>
    <name type="common">Whiteleg shrimp</name>
    <name type="synonym">Litopenaeus vannamei</name>
    <dbReference type="NCBI Taxonomy" id="6689"/>
    <lineage>
        <taxon>Eukaryota</taxon>
        <taxon>Metazoa</taxon>
        <taxon>Ecdysozoa</taxon>
        <taxon>Arthropoda</taxon>
        <taxon>Crustacea</taxon>
        <taxon>Multicrustacea</taxon>
        <taxon>Malacostraca</taxon>
        <taxon>Eumalacostraca</taxon>
        <taxon>Eucarida</taxon>
        <taxon>Decapoda</taxon>
        <taxon>Dendrobranchiata</taxon>
        <taxon>Penaeoidea</taxon>
        <taxon>Penaeidae</taxon>
        <taxon>Penaeus</taxon>
    </lineage>
</organism>
<dbReference type="Proteomes" id="UP000283509">
    <property type="component" value="Unassembled WGS sequence"/>
</dbReference>
<evidence type="ECO:0000256" key="4">
    <source>
        <dbReference type="ARBA" id="ARBA00022692"/>
    </source>
</evidence>
<keyword evidence="3" id="KW-1003">Cell membrane</keyword>
<dbReference type="Gene3D" id="3.40.190.10">
    <property type="entry name" value="Periplasmic binding protein-like II"/>
    <property type="match status" value="1"/>
</dbReference>
<evidence type="ECO:0000256" key="3">
    <source>
        <dbReference type="ARBA" id="ARBA00022475"/>
    </source>
</evidence>
<evidence type="ECO:0000256" key="5">
    <source>
        <dbReference type="ARBA" id="ARBA00022989"/>
    </source>
</evidence>
<dbReference type="AlphaFoldDB" id="A0A423TAM4"/>
<protein>
    <recommendedName>
        <fullName evidence="11">Ionotropic glutamate receptor C-terminal domain-containing protein</fullName>
    </recommendedName>
</protein>
<keyword evidence="7" id="KW-0675">Receptor</keyword>
<evidence type="ECO:0000256" key="2">
    <source>
        <dbReference type="ARBA" id="ARBA00008685"/>
    </source>
</evidence>
<accession>A0A423TAM4</accession>
<feature type="transmembrane region" description="Helical" evidence="9">
    <location>
        <begin position="438"/>
        <end position="462"/>
    </location>
</feature>
<comment type="caution">
    <text evidence="12">The sequence shown here is derived from an EMBL/GenBank/DDBJ whole genome shotgun (WGS) entry which is preliminary data.</text>
</comment>
<evidence type="ECO:0000256" key="6">
    <source>
        <dbReference type="ARBA" id="ARBA00023136"/>
    </source>
</evidence>
<evidence type="ECO:0000256" key="9">
    <source>
        <dbReference type="SAM" id="Phobius"/>
    </source>
</evidence>
<evidence type="ECO:0000313" key="12">
    <source>
        <dbReference type="EMBL" id="ROT73494.1"/>
    </source>
</evidence>
<keyword evidence="5 9" id="KW-1133">Transmembrane helix</keyword>
<dbReference type="GO" id="GO:0050906">
    <property type="term" value="P:detection of stimulus involved in sensory perception"/>
    <property type="evidence" value="ECO:0007669"/>
    <property type="project" value="UniProtKB-ARBA"/>
</dbReference>
<reference evidence="12 13" key="1">
    <citation type="submission" date="2018-04" db="EMBL/GenBank/DDBJ databases">
        <authorList>
            <person name="Zhang X."/>
            <person name="Yuan J."/>
            <person name="Li F."/>
            <person name="Xiang J."/>
        </authorList>
    </citation>
    <scope>NUCLEOTIDE SEQUENCE [LARGE SCALE GENOMIC DNA]</scope>
    <source>
        <tissue evidence="12">Muscle</tissue>
    </source>
</reference>
<name>A0A423TAM4_PENVA</name>
<proteinExistence type="inferred from homology"/>
<dbReference type="Gene3D" id="1.10.287.70">
    <property type="match status" value="1"/>
</dbReference>
<dbReference type="STRING" id="6689.A0A423TAM4"/>
<reference evidence="12 13" key="2">
    <citation type="submission" date="2019-01" db="EMBL/GenBank/DDBJ databases">
        <title>The decoding of complex shrimp genome reveals the adaptation for benthos swimmer, frequently molting mechanism and breeding impact on genome.</title>
        <authorList>
            <person name="Sun Y."/>
            <person name="Gao Y."/>
            <person name="Yu Y."/>
        </authorList>
    </citation>
    <scope>NUCLEOTIDE SEQUENCE [LARGE SCALE GENOMIC DNA]</scope>
    <source>
        <tissue evidence="12">Muscle</tissue>
    </source>
</reference>
<evidence type="ECO:0000256" key="8">
    <source>
        <dbReference type="ARBA" id="ARBA00023180"/>
    </source>
</evidence>
<evidence type="ECO:0000256" key="10">
    <source>
        <dbReference type="SAM" id="SignalP"/>
    </source>
</evidence>
<feature type="transmembrane region" description="Helical" evidence="9">
    <location>
        <begin position="621"/>
        <end position="650"/>
    </location>
</feature>
<dbReference type="GO" id="GO:0015276">
    <property type="term" value="F:ligand-gated monoatomic ion channel activity"/>
    <property type="evidence" value="ECO:0007669"/>
    <property type="project" value="InterPro"/>
</dbReference>
<dbReference type="EMBL" id="QCYY01002024">
    <property type="protein sequence ID" value="ROT73494.1"/>
    <property type="molecule type" value="Genomic_DNA"/>
</dbReference>
<dbReference type="PANTHER" id="PTHR42643:SF24">
    <property type="entry name" value="IONOTROPIC RECEPTOR 60A"/>
    <property type="match status" value="1"/>
</dbReference>
<feature type="transmembrane region" description="Helical" evidence="9">
    <location>
        <begin position="370"/>
        <end position="394"/>
    </location>
</feature>
<evidence type="ECO:0000259" key="11">
    <source>
        <dbReference type="Pfam" id="PF00060"/>
    </source>
</evidence>
<comment type="subcellular location">
    <subcellularLocation>
        <location evidence="1">Cell membrane</location>
        <topology evidence="1">Multi-pass membrane protein</topology>
    </subcellularLocation>
</comment>
<dbReference type="GO" id="GO:0005886">
    <property type="term" value="C:plasma membrane"/>
    <property type="evidence" value="ECO:0007669"/>
    <property type="project" value="UniProtKB-SubCell"/>
</dbReference>
<keyword evidence="8" id="KW-0325">Glycoprotein</keyword>
<evidence type="ECO:0000313" key="13">
    <source>
        <dbReference type="Proteomes" id="UP000283509"/>
    </source>
</evidence>
<dbReference type="PANTHER" id="PTHR42643">
    <property type="entry name" value="IONOTROPIC RECEPTOR 20A-RELATED"/>
    <property type="match status" value="1"/>
</dbReference>
<sequence>MTAGPGYPMLALVLLCCLTSSTVEANKALKRTTEEEGAPRTTGTQLKNYLLEVLSGMRVRNVVVITSPSFDVNDVMASMWHQGLTAEVFRVSQDAENHNNPAKFRNKTAKEESFTWESVNWKFLYGRGPLFKSETATLVLGPAAWAARSAIEVVSRAVLGRWDSLLVVPVGEASAIYELPQHVQLGTRVAVIQELPRREKDKKQLACSGVVKEARLVGPRQYALTSVGCWRSGELSLEPHFLRPINSFMGSALRAGTLKGIQDVIVKRDGDKITYDGVFGSFLMQILNNLNVSLELEDYLTVGGLESDGKPEGLLGAMYTRSIDMCAVILSMIQARAQVIDYSICIVLYSAKFMTKLPQPMVEQFLLFKIYTWQVWCTILGFLCFSSIVSTILWGRLDGENTLPWTSTKYIRHAFTATFKTQVYMGSSHLPKSSPGRIVMTCTWLVVIMVVSVYNGHLTAFLSIPRMSKVPNTVREMIEMGYDMSISRGYSQYYKMKSSPIEEHQYILQTARFRQDVGLTPDQKYITEVLTEPVALLVSIVAITGIQDANSETVGAEQVCRLKSGTEPLFTQYGGIAYPQNSPLKEVIDAQLSRASSSALIKYPPPKCRSDIQIEKEKEPLGLVIVSGVLVLWTVGIALSMLVFLVEIIFHASTSD</sequence>
<dbReference type="SUPFAM" id="SSF53850">
    <property type="entry name" value="Periplasmic binding protein-like II"/>
    <property type="match status" value="1"/>
</dbReference>
<feature type="domain" description="Ionotropic glutamate receptor C-terminal" evidence="11">
    <location>
        <begin position="372"/>
        <end position="637"/>
    </location>
</feature>
<dbReference type="InterPro" id="IPR052192">
    <property type="entry name" value="Insect_Ionotropic_Sensory_Rcpt"/>
</dbReference>
<keyword evidence="13" id="KW-1185">Reference proteome</keyword>
<evidence type="ECO:0000256" key="1">
    <source>
        <dbReference type="ARBA" id="ARBA00004651"/>
    </source>
</evidence>
<dbReference type="InterPro" id="IPR001320">
    <property type="entry name" value="Iontro_rcpt_C"/>
</dbReference>
<keyword evidence="6 9" id="KW-0472">Membrane</keyword>
<gene>
    <name evidence="12" type="ORF">C7M84_008066</name>
</gene>
<evidence type="ECO:0000256" key="7">
    <source>
        <dbReference type="ARBA" id="ARBA00023170"/>
    </source>
</evidence>